<dbReference type="AlphaFoldDB" id="A0A3D8LDW7"/>
<dbReference type="InterPro" id="IPR010870">
    <property type="entry name" value="Porin_O/P"/>
</dbReference>
<evidence type="ECO:0000313" key="3">
    <source>
        <dbReference type="Proteomes" id="UP000256708"/>
    </source>
</evidence>
<dbReference type="OrthoDB" id="5442696at2"/>
<dbReference type="InterPro" id="IPR023614">
    <property type="entry name" value="Porin_dom_sf"/>
</dbReference>
<dbReference type="Proteomes" id="UP000256708">
    <property type="component" value="Unassembled WGS sequence"/>
</dbReference>
<dbReference type="RefSeq" id="WP_115565190.1">
    <property type="nucleotide sequence ID" value="NZ_QRGR01000008.1"/>
</dbReference>
<organism evidence="2 3">
    <name type="scientific">Pontibacter diazotrophicus</name>
    <dbReference type="NCBI Taxonomy" id="1400979"/>
    <lineage>
        <taxon>Bacteria</taxon>
        <taxon>Pseudomonadati</taxon>
        <taxon>Bacteroidota</taxon>
        <taxon>Cytophagia</taxon>
        <taxon>Cytophagales</taxon>
        <taxon>Hymenobacteraceae</taxon>
        <taxon>Pontibacter</taxon>
    </lineage>
</organism>
<dbReference type="Gene3D" id="2.40.160.10">
    <property type="entry name" value="Porin"/>
    <property type="match status" value="1"/>
</dbReference>
<keyword evidence="3" id="KW-1185">Reference proteome</keyword>
<comment type="caution">
    <text evidence="2">The sequence shown here is derived from an EMBL/GenBank/DDBJ whole genome shotgun (WGS) entry which is preliminary data.</text>
</comment>
<proteinExistence type="predicted"/>
<reference evidence="3" key="1">
    <citation type="submission" date="2018-08" db="EMBL/GenBank/DDBJ databases">
        <authorList>
            <person name="Liu Z.-W."/>
            <person name="Du Z.-J."/>
        </authorList>
    </citation>
    <scope>NUCLEOTIDE SEQUENCE [LARGE SCALE GENOMIC DNA]</scope>
    <source>
        <strain evidence="3">H4X</strain>
    </source>
</reference>
<dbReference type="EMBL" id="QRGR01000008">
    <property type="protein sequence ID" value="RDV15595.1"/>
    <property type="molecule type" value="Genomic_DNA"/>
</dbReference>
<dbReference type="Pfam" id="PF07396">
    <property type="entry name" value="Porin_O_P"/>
    <property type="match status" value="1"/>
</dbReference>
<dbReference type="SUPFAM" id="SSF56935">
    <property type="entry name" value="Porins"/>
    <property type="match status" value="1"/>
</dbReference>
<accession>A0A3D8LDW7</accession>
<gene>
    <name evidence="2" type="ORF">DXT99_08920</name>
</gene>
<protein>
    <submittedName>
        <fullName evidence="2">FmdC</fullName>
    </submittedName>
</protein>
<evidence type="ECO:0000256" key="1">
    <source>
        <dbReference type="SAM" id="SignalP"/>
    </source>
</evidence>
<sequence length="403" mass="45573">MHYKIKGAALVLLMLLLWSSNAYSQSPIKSSWGKGLNVIAVDSSFSLKFSTRFQTLYQGVTNPSTNEWDDNFTTRRFRLKFDGFAFSPTFVYKIELALSNRDIGHDTRLQSNNADNIVLDAVAKWNFAPNLYLWAGQTKLPGNRERVISSQNLQFVDRSLLNARFTLDRDAGLQLHHVHRVGQVVLREIGAISMGEGRNITVTNIGGYDYTARVEVLPFGEFKGNGDYFNSDLLREQTPKLSVAATYDYNDNASREGGQLGDFLSEQRDLSTVFVDAMFKYRGFSFMGEYANKEAFSSSTNQETPGPVVRRDAEGNIEEAFTTGNGLNLQAGYLFKTNWEIAGRYSNYNPTPILGRRAQDQYTVGISKYIVGHSLKVQSDVTLLQQERREDAYMFRMQMEISL</sequence>
<name>A0A3D8LDW7_9BACT</name>
<feature type="chain" id="PRO_5017576042" evidence="1">
    <location>
        <begin position="25"/>
        <end position="403"/>
    </location>
</feature>
<keyword evidence="1" id="KW-0732">Signal</keyword>
<evidence type="ECO:0000313" key="2">
    <source>
        <dbReference type="EMBL" id="RDV15595.1"/>
    </source>
</evidence>
<feature type="signal peptide" evidence="1">
    <location>
        <begin position="1"/>
        <end position="24"/>
    </location>
</feature>